<dbReference type="AlphaFoldDB" id="A0A285P3H2"/>
<accession>A0A285P3H2</accession>
<dbReference type="Proteomes" id="UP000219356">
    <property type="component" value="Unassembled WGS sequence"/>
</dbReference>
<name>A0A285P3H2_9BACI</name>
<reference evidence="2" key="1">
    <citation type="submission" date="2017-09" db="EMBL/GenBank/DDBJ databases">
        <authorList>
            <person name="Varghese N."/>
            <person name="Submissions S."/>
        </authorList>
    </citation>
    <scope>NUCLEOTIDE SEQUENCE [LARGE SCALE GENOMIC DNA]</scope>
    <source>
        <strain evidence="2">CGMCC 1.8913</strain>
    </source>
</reference>
<dbReference type="RefSeq" id="WP_097043129.1">
    <property type="nucleotide sequence ID" value="NZ_OBEK01000004.1"/>
</dbReference>
<evidence type="ECO:0000313" key="1">
    <source>
        <dbReference type="EMBL" id="SNZ16280.1"/>
    </source>
</evidence>
<gene>
    <name evidence="1" type="ORF">SAMN05421503_2912</name>
</gene>
<dbReference type="EMBL" id="OBEK01000004">
    <property type="protein sequence ID" value="SNZ16280.1"/>
    <property type="molecule type" value="Genomic_DNA"/>
</dbReference>
<keyword evidence="2" id="KW-1185">Reference proteome</keyword>
<proteinExistence type="predicted"/>
<evidence type="ECO:0000313" key="2">
    <source>
        <dbReference type="Proteomes" id="UP000219356"/>
    </source>
</evidence>
<protein>
    <submittedName>
        <fullName evidence="1">Uncharacterized protein</fullName>
    </submittedName>
</protein>
<organism evidence="1 2">
    <name type="scientific">Terribacillus aidingensis</name>
    <dbReference type="NCBI Taxonomy" id="586416"/>
    <lineage>
        <taxon>Bacteria</taxon>
        <taxon>Bacillati</taxon>
        <taxon>Bacillota</taxon>
        <taxon>Bacilli</taxon>
        <taxon>Bacillales</taxon>
        <taxon>Bacillaceae</taxon>
        <taxon>Terribacillus</taxon>
    </lineage>
</organism>
<sequence>MITFRLMKQQTWTALWLCFTRKAGIRWQLILIVLISSWSPSMTGAFAAIFVVNKRIHYTVCG</sequence>